<sequence>MEADRMQYTFTCFGHPNILAKHVKTVEFTKDKELTERGDCIIGIKADFDLNELKKFSKKVKFICSVIDPETNGELSSEFKCFVNPEFSSDHEIVLRKSHFDSGRTFGFNLNRGANNLDRKIVELLKNPAQKMTVTIVEGWY</sequence>
<dbReference type="AlphaFoldDB" id="A0A955L9U7"/>
<reference evidence="1" key="1">
    <citation type="submission" date="2020-04" db="EMBL/GenBank/DDBJ databases">
        <authorList>
            <person name="Zhang T."/>
        </authorList>
    </citation>
    <scope>NUCLEOTIDE SEQUENCE</scope>
    <source>
        <strain evidence="1">HKST-UBA09</strain>
    </source>
</reference>
<evidence type="ECO:0000313" key="1">
    <source>
        <dbReference type="EMBL" id="MCA9386693.1"/>
    </source>
</evidence>
<proteinExistence type="predicted"/>
<evidence type="ECO:0000313" key="2">
    <source>
        <dbReference type="Proteomes" id="UP000714915"/>
    </source>
</evidence>
<dbReference type="PANTHER" id="PTHR40696">
    <property type="entry name" value="DUF371 FAMILY PROTEIN"/>
    <property type="match status" value="1"/>
</dbReference>
<dbReference type="Pfam" id="PF04027">
    <property type="entry name" value="DUF371"/>
    <property type="match status" value="1"/>
</dbReference>
<dbReference type="PANTHER" id="PTHR40696:SF1">
    <property type="entry name" value="DUF371 DOMAIN-CONTAINING PROTEIN"/>
    <property type="match status" value="1"/>
</dbReference>
<dbReference type="Gene3D" id="2.60.120.630">
    <property type="entry name" value="mth639 domain like"/>
    <property type="match status" value="1"/>
</dbReference>
<protein>
    <submittedName>
        <fullName evidence="1">DUF371 domain-containing protein</fullName>
    </submittedName>
</protein>
<comment type="caution">
    <text evidence="1">The sequence shown here is derived from an EMBL/GenBank/DDBJ whole genome shotgun (WGS) entry which is preliminary data.</text>
</comment>
<organism evidence="1 2">
    <name type="scientific">Candidatus Dojkabacteria bacterium</name>
    <dbReference type="NCBI Taxonomy" id="2099670"/>
    <lineage>
        <taxon>Bacteria</taxon>
        <taxon>Candidatus Dojkabacteria</taxon>
    </lineage>
</organism>
<dbReference type="EMBL" id="JAGQLF010000011">
    <property type="protein sequence ID" value="MCA9386693.1"/>
    <property type="molecule type" value="Genomic_DNA"/>
</dbReference>
<reference evidence="1" key="2">
    <citation type="journal article" date="2021" name="Microbiome">
        <title>Successional dynamics and alternative stable states in a saline activated sludge microbial community over 9 years.</title>
        <authorList>
            <person name="Wang Y."/>
            <person name="Ye J."/>
            <person name="Ju F."/>
            <person name="Liu L."/>
            <person name="Boyd J.A."/>
            <person name="Deng Y."/>
            <person name="Parks D.H."/>
            <person name="Jiang X."/>
            <person name="Yin X."/>
            <person name="Woodcroft B.J."/>
            <person name="Tyson G.W."/>
            <person name="Hugenholtz P."/>
            <person name="Polz M.F."/>
            <person name="Zhang T."/>
        </authorList>
    </citation>
    <scope>NUCLEOTIDE SEQUENCE</scope>
    <source>
        <strain evidence="1">HKST-UBA09</strain>
    </source>
</reference>
<gene>
    <name evidence="1" type="ORF">KC669_01520</name>
</gene>
<name>A0A955L9U7_9BACT</name>
<dbReference type="InterPro" id="IPR023131">
    <property type="entry name" value="Mth639-like_dom_sf"/>
</dbReference>
<accession>A0A955L9U7</accession>
<dbReference type="InterPro" id="IPR007171">
    <property type="entry name" value="DUF371"/>
</dbReference>
<dbReference type="Proteomes" id="UP000714915">
    <property type="component" value="Unassembled WGS sequence"/>
</dbReference>